<proteinExistence type="predicted"/>
<accession>A0A2S5GCH5</accession>
<keyword evidence="1" id="KW-1133">Transmembrane helix</keyword>
<reference evidence="3 4" key="1">
    <citation type="submission" date="2018-02" db="EMBL/GenBank/DDBJ databases">
        <title>Jeotgalibacillus proteolyticum sp. nov. a protease producing bacterium isolated from ocean sediments of Laizhou Bay.</title>
        <authorList>
            <person name="Li Y."/>
        </authorList>
    </citation>
    <scope>NUCLEOTIDE SEQUENCE [LARGE SCALE GENOMIC DNA]</scope>
    <source>
        <strain evidence="3 4">22-7</strain>
    </source>
</reference>
<organism evidence="3 4">
    <name type="scientific">Jeotgalibacillus proteolyticus</name>
    <dbReference type="NCBI Taxonomy" id="2082395"/>
    <lineage>
        <taxon>Bacteria</taxon>
        <taxon>Bacillati</taxon>
        <taxon>Bacillota</taxon>
        <taxon>Bacilli</taxon>
        <taxon>Bacillales</taxon>
        <taxon>Caryophanaceae</taxon>
        <taxon>Jeotgalibacillus</taxon>
    </lineage>
</organism>
<feature type="transmembrane region" description="Helical" evidence="1">
    <location>
        <begin position="12"/>
        <end position="32"/>
    </location>
</feature>
<feature type="domain" description="DUF4064" evidence="2">
    <location>
        <begin position="3"/>
        <end position="110"/>
    </location>
</feature>
<dbReference type="OrthoDB" id="2357232at2"/>
<dbReference type="InterPro" id="IPR025273">
    <property type="entry name" value="DUF4064"/>
</dbReference>
<evidence type="ECO:0000313" key="4">
    <source>
        <dbReference type="Proteomes" id="UP000239047"/>
    </source>
</evidence>
<name>A0A2S5GCH5_9BACL</name>
<dbReference type="Pfam" id="PF13273">
    <property type="entry name" value="DUF4064"/>
    <property type="match status" value="1"/>
</dbReference>
<keyword evidence="1" id="KW-0472">Membrane</keyword>
<sequence>MLKRTGEIVLSVIGVIINILMLVGVFLLNAFFSDEQVRREFEQELENDPDLAASGMNVSDIIDLFSGLGTYFIIVVLISTILSIVAIVVVRGNRKPKLAGGLLIGSALLVGLGTLLLGWLPALLFLIAGIMCFARKPKVTEPVSPEDEYRPL</sequence>
<comment type="caution">
    <text evidence="3">The sequence shown here is derived from an EMBL/GenBank/DDBJ whole genome shotgun (WGS) entry which is preliminary data.</text>
</comment>
<evidence type="ECO:0000259" key="2">
    <source>
        <dbReference type="Pfam" id="PF13273"/>
    </source>
</evidence>
<dbReference type="Proteomes" id="UP000239047">
    <property type="component" value="Unassembled WGS sequence"/>
</dbReference>
<evidence type="ECO:0000256" key="1">
    <source>
        <dbReference type="SAM" id="Phobius"/>
    </source>
</evidence>
<evidence type="ECO:0000313" key="3">
    <source>
        <dbReference type="EMBL" id="PPA70614.1"/>
    </source>
</evidence>
<protein>
    <recommendedName>
        <fullName evidence="2">DUF4064 domain-containing protein</fullName>
    </recommendedName>
</protein>
<dbReference type="EMBL" id="PREZ01000003">
    <property type="protein sequence ID" value="PPA70614.1"/>
    <property type="molecule type" value="Genomic_DNA"/>
</dbReference>
<keyword evidence="4" id="KW-1185">Reference proteome</keyword>
<feature type="transmembrane region" description="Helical" evidence="1">
    <location>
        <begin position="102"/>
        <end position="131"/>
    </location>
</feature>
<feature type="transmembrane region" description="Helical" evidence="1">
    <location>
        <begin position="68"/>
        <end position="90"/>
    </location>
</feature>
<dbReference type="AlphaFoldDB" id="A0A2S5GCH5"/>
<keyword evidence="1" id="KW-0812">Transmembrane</keyword>
<gene>
    <name evidence="3" type="ORF">C4B60_07375</name>
</gene>